<sequence length="339" mass="38935">MNCQKGDIINAEKFISDFRGVCKSEDGMWHFRGHGQNLKVYSDYSEVPENELKTSIMVDLPRCAELYGSPDLRHAVFAFLGQFKDLSKRWSGLYEEVIVKAIGFFAKYQEQRLSQISETPSPIDNSMLITLALRCLLTSQEFANITYCWPPRLPGIDDDNFHGCISEAYKDTRGGGYSPRVEVWRLPKDTELPESTKEPCHSVLINTVRLAHKTLLRKDPRDWPFVFCTLCILSLVQHDLEIAGDYTDALASASQDFRQYLLALSATFLLCVKDNHPFNKAFDIEKYSLLVDDEEEAINTYEWLHAMWIEYSQEEYDDSSEYVDVFCAKLDEFSGGFIL</sequence>
<keyword evidence="2" id="KW-1185">Reference proteome</keyword>
<protein>
    <submittedName>
        <fullName evidence="1">Uncharacterized protein</fullName>
    </submittedName>
</protein>
<dbReference type="AlphaFoldDB" id="A0A6A6RFU4"/>
<feature type="non-terminal residue" evidence="1">
    <location>
        <position position="339"/>
    </location>
</feature>
<accession>A0A6A6RFU4</accession>
<dbReference type="EMBL" id="MU004181">
    <property type="protein sequence ID" value="KAF2503354.1"/>
    <property type="molecule type" value="Genomic_DNA"/>
</dbReference>
<organism evidence="1 2">
    <name type="scientific">Lophium mytilinum</name>
    <dbReference type="NCBI Taxonomy" id="390894"/>
    <lineage>
        <taxon>Eukaryota</taxon>
        <taxon>Fungi</taxon>
        <taxon>Dikarya</taxon>
        <taxon>Ascomycota</taxon>
        <taxon>Pezizomycotina</taxon>
        <taxon>Dothideomycetes</taxon>
        <taxon>Pleosporomycetidae</taxon>
        <taxon>Mytilinidiales</taxon>
        <taxon>Mytilinidiaceae</taxon>
        <taxon>Lophium</taxon>
    </lineage>
</organism>
<dbReference type="Proteomes" id="UP000799750">
    <property type="component" value="Unassembled WGS sequence"/>
</dbReference>
<reference evidence="1" key="1">
    <citation type="journal article" date="2020" name="Stud. Mycol.">
        <title>101 Dothideomycetes genomes: a test case for predicting lifestyles and emergence of pathogens.</title>
        <authorList>
            <person name="Haridas S."/>
            <person name="Albert R."/>
            <person name="Binder M."/>
            <person name="Bloem J."/>
            <person name="Labutti K."/>
            <person name="Salamov A."/>
            <person name="Andreopoulos B."/>
            <person name="Baker S."/>
            <person name="Barry K."/>
            <person name="Bills G."/>
            <person name="Bluhm B."/>
            <person name="Cannon C."/>
            <person name="Castanera R."/>
            <person name="Culley D."/>
            <person name="Daum C."/>
            <person name="Ezra D."/>
            <person name="Gonzalez J."/>
            <person name="Henrissat B."/>
            <person name="Kuo A."/>
            <person name="Liang C."/>
            <person name="Lipzen A."/>
            <person name="Lutzoni F."/>
            <person name="Magnuson J."/>
            <person name="Mondo S."/>
            <person name="Nolan M."/>
            <person name="Ohm R."/>
            <person name="Pangilinan J."/>
            <person name="Park H.-J."/>
            <person name="Ramirez L."/>
            <person name="Alfaro M."/>
            <person name="Sun H."/>
            <person name="Tritt A."/>
            <person name="Yoshinaga Y."/>
            <person name="Zwiers L.-H."/>
            <person name="Turgeon B."/>
            <person name="Goodwin S."/>
            <person name="Spatafora J."/>
            <person name="Crous P."/>
            <person name="Grigoriev I."/>
        </authorList>
    </citation>
    <scope>NUCLEOTIDE SEQUENCE</scope>
    <source>
        <strain evidence="1">CBS 269.34</strain>
    </source>
</reference>
<proteinExistence type="predicted"/>
<dbReference type="OrthoDB" id="3795311at2759"/>
<evidence type="ECO:0000313" key="1">
    <source>
        <dbReference type="EMBL" id="KAF2503354.1"/>
    </source>
</evidence>
<name>A0A6A6RFU4_9PEZI</name>
<gene>
    <name evidence="1" type="ORF">BU16DRAFT_521938</name>
</gene>
<evidence type="ECO:0000313" key="2">
    <source>
        <dbReference type="Proteomes" id="UP000799750"/>
    </source>
</evidence>